<dbReference type="Proteomes" id="UP000076770">
    <property type="component" value="Chromosome i"/>
</dbReference>
<feature type="transmembrane region" description="Helical" evidence="1">
    <location>
        <begin position="66"/>
        <end position="91"/>
    </location>
</feature>
<feature type="transmembrane region" description="Helical" evidence="1">
    <location>
        <begin position="103"/>
        <end position="122"/>
    </location>
</feature>
<feature type="transmembrane region" description="Helical" evidence="1">
    <location>
        <begin position="129"/>
        <end position="151"/>
    </location>
</feature>
<keyword evidence="1" id="KW-0812">Transmembrane</keyword>
<reference evidence="3" key="1">
    <citation type="submission" date="2016-04" db="EMBL/GenBank/DDBJ databases">
        <authorList>
            <person name="Shah S.A."/>
            <person name="Garrett R.A."/>
        </authorList>
    </citation>
    <scope>NUCLEOTIDE SEQUENCE [LARGE SCALE GENOMIC DNA]</scope>
    <source>
        <strain evidence="3">ATCC 35091 / DSM 1616 / JCM 8930 / NBRC 15331 / P1</strain>
    </source>
</reference>
<evidence type="ECO:0000313" key="2">
    <source>
        <dbReference type="EMBL" id="SAI86338.1"/>
    </source>
</evidence>
<dbReference type="PATRIC" id="fig|2287.9.peg.2921"/>
<evidence type="ECO:0000256" key="1">
    <source>
        <dbReference type="SAM" id="Phobius"/>
    </source>
</evidence>
<keyword evidence="1" id="KW-1133">Transmembrane helix</keyword>
<dbReference type="AlphaFoldDB" id="A0A157T605"/>
<accession>A0A157T605</accession>
<organism evidence="2 3">
    <name type="scientific">Saccharolobus solfataricus</name>
    <name type="common">Sulfolobus solfataricus</name>
    <dbReference type="NCBI Taxonomy" id="2287"/>
    <lineage>
        <taxon>Archaea</taxon>
        <taxon>Thermoproteota</taxon>
        <taxon>Thermoprotei</taxon>
        <taxon>Sulfolobales</taxon>
        <taxon>Sulfolobaceae</taxon>
        <taxon>Saccharolobus</taxon>
    </lineage>
</organism>
<proteinExistence type="predicted"/>
<evidence type="ECO:0000313" key="3">
    <source>
        <dbReference type="Proteomes" id="UP000076770"/>
    </source>
</evidence>
<feature type="transmembrane region" description="Helical" evidence="1">
    <location>
        <begin position="163"/>
        <end position="182"/>
    </location>
</feature>
<dbReference type="EMBL" id="LT549890">
    <property type="protein sequence ID" value="SAI86338.1"/>
    <property type="molecule type" value="Genomic_DNA"/>
</dbReference>
<protein>
    <submittedName>
        <fullName evidence="2">Uncharacterized protein</fullName>
    </submittedName>
</protein>
<sequence>MRIYLHMMNQLAVQKCYYNLVKHLVIATLSLRALETPTNEVTSLGAIEMMYEKYIQMSKMMSRMNYMPAIAAGEITILLILYAGGMLLAVYNLSLQGVPLIMHLYGAILVAILSVGLLASAVSYKDKGAIMLSFLNVLSVLLAAFAGSFYFGGVIDVSYLLEMGMGFVFALITASGCLVYSIRRGE</sequence>
<gene>
    <name evidence="2" type="ORF">SSOP1_2784</name>
</gene>
<name>A0A157T605_SACSO</name>
<keyword evidence="1" id="KW-0472">Membrane</keyword>